<organism evidence="3 4">
    <name type="scientific">Micromonospora costi</name>
    <dbReference type="NCBI Taxonomy" id="1530042"/>
    <lineage>
        <taxon>Bacteria</taxon>
        <taxon>Bacillati</taxon>
        <taxon>Actinomycetota</taxon>
        <taxon>Actinomycetes</taxon>
        <taxon>Micromonosporales</taxon>
        <taxon>Micromonosporaceae</taxon>
        <taxon>Micromonospora</taxon>
    </lineage>
</organism>
<dbReference type="SUPFAM" id="SSF69318">
    <property type="entry name" value="Integrin alpha N-terminal domain"/>
    <property type="match status" value="1"/>
</dbReference>
<gene>
    <name evidence="3" type="ORF">D7193_26385</name>
</gene>
<dbReference type="EMBL" id="RBAN01000005">
    <property type="protein sequence ID" value="RKN52094.1"/>
    <property type="molecule type" value="Genomic_DNA"/>
</dbReference>
<reference evidence="3 4" key="1">
    <citation type="journal article" date="2015" name="Int. J. Syst. Evol. Microbiol.">
        <title>Micromonospora costi sp. nov., isolated from a leaf of Costus speciosus.</title>
        <authorList>
            <person name="Thawai C."/>
        </authorList>
    </citation>
    <scope>NUCLEOTIDE SEQUENCE [LARGE SCALE GENOMIC DNA]</scope>
    <source>
        <strain evidence="3 4">CS1-12</strain>
    </source>
</reference>
<keyword evidence="4" id="KW-1185">Reference proteome</keyword>
<dbReference type="Gene3D" id="2.120.10.70">
    <property type="entry name" value="Fucose-specific lectin"/>
    <property type="match status" value="2"/>
</dbReference>
<dbReference type="OrthoDB" id="9816502at2"/>
<dbReference type="InterPro" id="IPR028994">
    <property type="entry name" value="Integrin_alpha_N"/>
</dbReference>
<feature type="region of interest" description="Disordered" evidence="2">
    <location>
        <begin position="1696"/>
        <end position="1721"/>
    </location>
</feature>
<dbReference type="PANTHER" id="PTHR36893">
    <property type="entry name" value="OS01G0275950 PROTEIN"/>
    <property type="match status" value="1"/>
</dbReference>
<dbReference type="Proteomes" id="UP000279968">
    <property type="component" value="Unassembled WGS sequence"/>
</dbReference>
<protein>
    <submittedName>
        <fullName evidence="3">DUF3892 domain-containing protein</fullName>
    </submittedName>
</protein>
<dbReference type="InterPro" id="IPR024997">
    <property type="entry name" value="DUF3892"/>
</dbReference>
<name>A0A3A9ZW60_9ACTN</name>
<keyword evidence="1" id="KW-0732">Signal</keyword>
<dbReference type="Gene3D" id="2.130.10.130">
    <property type="entry name" value="Integrin alpha, N-terminal"/>
    <property type="match status" value="1"/>
</dbReference>
<dbReference type="RefSeq" id="WP_120782325.1">
    <property type="nucleotide sequence ID" value="NZ_JBHLUP010000005.1"/>
</dbReference>
<sequence>MSVGLHFLGWARQGLVAGHTTPDTLTTPLPADGTIEAAVRVNQRPEKGVKVRLYGPGDVTGIDPRQVIRTDPVPGATEVEPNLFPLIEFDRHDLPWLLTPAGANANRLRPWLCLVVVEADASSVDFDPAMPRPKLTCRQGELPDLRESWAWAHAQVLTARDDETLLGVIAAQPERTLSRLICPRRLKEGTRYRACLVPAFEPGRKAGLGLPFDARDAGELRPAWQYAPGLPTPYELPVYHHWEFTTGQAGDFETLVRRLAARVLPPSVGLRDMDVRHPGGGLPDLPPTAVTRALGLEGALRASASRPTLWDAGEQAEFARRLRPLLAERSGRVAPPTYGSLHAAATGPDGRPVLPPDGQASWLRELNLDPRHRAAAAFGAAVVREQQEHLMASAWTQAAEIERVNEALRQGRLAREVSVRMYERRILGGPATLAAGAAIPDDQLLQMTAAAHPDITLTPRATRTVAGAVGAEPAVNAATSVAFRRLTRPRGPLARRVLAGEVGAPTPLAPIAGGVAPVTPPVRPPGGTVLLDEVSGGTVRWKGLTPALLAKADAWWSPPAPAALTTSAALVGDETPSTVLYGPGAALTGDRIWVGSADGRLFERRRENGAWRWVDHGRPETPGTWYRYRVTTAPGAAMSGRRVFVGAEGRLFQRYWDGDRWVWIDHGRPPGTGVAMAPGAPMGDNRVWITGGNGQLYELRRSGDTWTWVAHGAPPNDWVASAPVAAFGDSKLFVGSGYGRLFERYRQSGETWAWTDHGMPWIAQSNTKMEPGADLLGAKLFVRIGTMKVKLLVTTLTRGPAVFQRLWNGSTWQWQDHATPTGAVPTGVPGAPMQDRKMFVPDEDGNVWELYWNDSAWVWLPHGMPDNRPVAQIAERPLDGQTFFVATRDGYLYERFDTGNGWLWRNHGQPVAVQGGRGGPSDQPVADARWEPPIGYLSNLVALHVNAPDGPNRAYLRVGRNLDFGGTVAGTWGAPTPLGWGTGAENQGAGIAIADISGNGRPDLLLFWISEQAGPNTGHYQIGWDIDANGVPTAGWSDVKGLPEPIADQIQGADVTLADIDGDGRPELVLAYVTGGQNRIYYRVGWSLSTAGVVSRGWSPSMEVPGDPGTVDGVGVAVADLTGDRKPDLLVFTIEDAGGPNRGVYRIGRSLNARGNVVGGWAGPHLVGGEPFGSADSGAGVAVVDVNGNGTPDLVIFHVEDRPGENVGWYRVGWDLGTTGTTARWSPNRPVPGWYGANGQGAALAVADIDPALLDTRNRTGNNFRTAASRHQGHLVAQQKLVPPPAEPVNVPLAPLAQRVREAIDPAGHVEARVSARVTVPGGSLDATPGDTLRPLITAPRFPQPMYELLRDMSQDLLLPGVEQVPAETVTLLRGNPAFIESFMVGLNHEMSRELAWREFPADRRATYFRQFWDVRDSGGGGLPLTDVPPIAEWHADQALGRNATAVGGADMLVLLLRGELLRRYPTATIYARRARWADAAHTRRDLADEERRPLFRGTMRPDLTFFGFGLTVSDARGTGDDPGWFFVIQEQPTAPRFGLDELPEPPRPPGHGTRPASWADLHWGQMAANRAGYDALTHAPVAAPFGGLRIGALTWAQTSAHLAHITLQRPMQVAIHATDMLPAVQDGNRVTHVARANGGSGAIVALGGVGPEGNRWRMTEAEVIAALRRGEPFHVEEPAGDRVRLIVSRTHAGRPYAKTEADGDEPNNLLALPHLPEEQR</sequence>
<dbReference type="InterPro" id="IPR013517">
    <property type="entry name" value="FG-GAP"/>
</dbReference>
<evidence type="ECO:0000256" key="1">
    <source>
        <dbReference type="ARBA" id="ARBA00022729"/>
    </source>
</evidence>
<dbReference type="Pfam" id="PF13031">
    <property type="entry name" value="DUF3892"/>
    <property type="match status" value="1"/>
</dbReference>
<evidence type="ECO:0000256" key="2">
    <source>
        <dbReference type="SAM" id="MobiDB-lite"/>
    </source>
</evidence>
<dbReference type="Pfam" id="PF13517">
    <property type="entry name" value="FG-GAP_3"/>
    <property type="match status" value="1"/>
</dbReference>
<accession>A0A3A9ZW60</accession>
<dbReference type="PANTHER" id="PTHR36893:SF1">
    <property type="entry name" value="BULB-TYPE LECTIN DOMAIN-CONTAINING PROTEIN"/>
    <property type="match status" value="1"/>
</dbReference>
<dbReference type="SUPFAM" id="SSF89372">
    <property type="entry name" value="Fucose-specific lectin"/>
    <property type="match status" value="1"/>
</dbReference>
<proteinExistence type="predicted"/>
<comment type="caution">
    <text evidence="3">The sequence shown here is derived from an EMBL/GenBank/DDBJ whole genome shotgun (WGS) entry which is preliminary data.</text>
</comment>
<evidence type="ECO:0000313" key="4">
    <source>
        <dbReference type="Proteomes" id="UP000279968"/>
    </source>
</evidence>
<evidence type="ECO:0000313" key="3">
    <source>
        <dbReference type="EMBL" id="RKN52094.1"/>
    </source>
</evidence>